<dbReference type="AlphaFoldDB" id="A0A6N8DI19"/>
<comment type="caution">
    <text evidence="3">The sequence shown here is derived from an EMBL/GenBank/DDBJ whole genome shotgun (WGS) entry which is preliminary data.</text>
</comment>
<proteinExistence type="predicted"/>
<dbReference type="EMBL" id="WNKS01000001">
    <property type="protein sequence ID" value="MTV29366.1"/>
    <property type="molecule type" value="Genomic_DNA"/>
</dbReference>
<keyword evidence="2" id="KW-0732">Signal</keyword>
<reference evidence="3 4" key="1">
    <citation type="submission" date="2019-11" db="EMBL/GenBank/DDBJ databases">
        <title>Whole-genome sequence of a Rhodoblastus acidophilus DSM 142.</title>
        <authorList>
            <person name="Kyndt J.A."/>
            <person name="Meyer T.E."/>
        </authorList>
    </citation>
    <scope>NUCLEOTIDE SEQUENCE [LARGE SCALE GENOMIC DNA]</scope>
    <source>
        <strain evidence="3 4">DSM 142</strain>
    </source>
</reference>
<accession>A0A6N8DI19</accession>
<evidence type="ECO:0000256" key="2">
    <source>
        <dbReference type="SAM" id="SignalP"/>
    </source>
</evidence>
<evidence type="ECO:0000313" key="4">
    <source>
        <dbReference type="Proteomes" id="UP000439113"/>
    </source>
</evidence>
<feature type="region of interest" description="Disordered" evidence="1">
    <location>
        <begin position="79"/>
        <end position="108"/>
    </location>
</feature>
<evidence type="ECO:0000256" key="1">
    <source>
        <dbReference type="SAM" id="MobiDB-lite"/>
    </source>
</evidence>
<feature type="chain" id="PRO_5026806725" evidence="2">
    <location>
        <begin position="37"/>
        <end position="108"/>
    </location>
</feature>
<name>A0A6N8DI19_RHOAC</name>
<feature type="signal peptide" evidence="2">
    <location>
        <begin position="1"/>
        <end position="36"/>
    </location>
</feature>
<dbReference type="Proteomes" id="UP000439113">
    <property type="component" value="Unassembled WGS sequence"/>
</dbReference>
<feature type="compositionally biased region" description="Low complexity" evidence="1">
    <location>
        <begin position="79"/>
        <end position="89"/>
    </location>
</feature>
<gene>
    <name evidence="3" type="ORF">GJ654_00005</name>
</gene>
<feature type="non-terminal residue" evidence="3">
    <location>
        <position position="108"/>
    </location>
</feature>
<organism evidence="3 4">
    <name type="scientific">Rhodoblastus acidophilus</name>
    <name type="common">Rhodopseudomonas acidophila</name>
    <dbReference type="NCBI Taxonomy" id="1074"/>
    <lineage>
        <taxon>Bacteria</taxon>
        <taxon>Pseudomonadati</taxon>
        <taxon>Pseudomonadota</taxon>
        <taxon>Alphaproteobacteria</taxon>
        <taxon>Hyphomicrobiales</taxon>
        <taxon>Rhodoblastaceae</taxon>
        <taxon>Rhodoblastus</taxon>
    </lineage>
</organism>
<sequence length="108" mass="11017">MFLRAHPFALRTLLLAGAAALAAPLLLSFAPSPAPAPEPTATPAAPLAHGEGETRSYAYYPEQLAALFSLNSFAPVADPGRPAASAAPGPTAPPPARAVRPPEARRAE</sequence>
<protein>
    <submittedName>
        <fullName evidence="3">AraC family transcriptional regulator</fullName>
    </submittedName>
</protein>
<evidence type="ECO:0000313" key="3">
    <source>
        <dbReference type="EMBL" id="MTV29366.1"/>
    </source>
</evidence>